<keyword evidence="1" id="KW-0472">Membrane</keyword>
<sequence>MAQDLDMDHLHIPWVGFLWAYLAVWPSSAALAFTGMAVLLLRQRLHRLGCPVRKPCDPCHVVGRLLLESMEVVQYDCMGEDEASGAVVAHFRWKHFPMLQNDGSVRIAEVFVAAVDVETKRMKSAALDGRELDPRDAMVLVFFHTIFAGHVKLHAMANWGVNHMLIEDSVLQRCAVTTTAYNFFGHTRFPAYARAWYRLGVSAHDFSRIDQVIDHGVKAGVRAHSETRQLMRHSDLCNFVVKIRKQFMRAFEKHEERMLGIDMEALFVGTVLHSLDHQHFEWNIEDPLWLVPVCPDFAALAEFGRFVHAGFLKDIWTVPFPRKYRETTHPFFAEVYRRAARINKRLADQMDICIIK</sequence>
<organism evidence="2">
    <name type="scientific">Zooxanthella nutricula</name>
    <dbReference type="NCBI Taxonomy" id="1333877"/>
    <lineage>
        <taxon>Eukaryota</taxon>
        <taxon>Sar</taxon>
        <taxon>Alveolata</taxon>
        <taxon>Dinophyceae</taxon>
        <taxon>Peridiniales</taxon>
        <taxon>Peridiniales incertae sedis</taxon>
        <taxon>Zooxanthella</taxon>
    </lineage>
</organism>
<name>A0A7S2LU64_9DINO</name>
<protein>
    <submittedName>
        <fullName evidence="2">Uncharacterized protein</fullName>
    </submittedName>
</protein>
<dbReference type="AlphaFoldDB" id="A0A7S2LU64"/>
<accession>A0A7S2LU64</accession>
<keyword evidence="1" id="KW-1133">Transmembrane helix</keyword>
<reference evidence="2" key="1">
    <citation type="submission" date="2021-01" db="EMBL/GenBank/DDBJ databases">
        <authorList>
            <person name="Corre E."/>
            <person name="Pelletier E."/>
            <person name="Niang G."/>
            <person name="Scheremetjew M."/>
            <person name="Finn R."/>
            <person name="Kale V."/>
            <person name="Holt S."/>
            <person name="Cochrane G."/>
            <person name="Meng A."/>
            <person name="Brown T."/>
            <person name="Cohen L."/>
        </authorList>
    </citation>
    <scope>NUCLEOTIDE SEQUENCE</scope>
    <source>
        <strain evidence="2">RCC3387</strain>
    </source>
</reference>
<keyword evidence="1" id="KW-0812">Transmembrane</keyword>
<feature type="transmembrane region" description="Helical" evidence="1">
    <location>
        <begin position="20"/>
        <end position="41"/>
    </location>
</feature>
<evidence type="ECO:0000256" key="1">
    <source>
        <dbReference type="SAM" id="Phobius"/>
    </source>
</evidence>
<dbReference type="EMBL" id="HBGW01066350">
    <property type="protein sequence ID" value="CAD9614347.1"/>
    <property type="molecule type" value="Transcribed_RNA"/>
</dbReference>
<proteinExistence type="predicted"/>
<evidence type="ECO:0000313" key="2">
    <source>
        <dbReference type="EMBL" id="CAD9614347.1"/>
    </source>
</evidence>
<gene>
    <name evidence="2" type="ORF">BRAN1462_LOCUS42281</name>
</gene>